<dbReference type="PANTHER" id="PTHR47723:SF21">
    <property type="entry name" value="POLYNUCLEOTIDYL TRANSFERASE, RIBONUCLEASE H-LIKE SUPERFAMILY PROTEIN"/>
    <property type="match status" value="1"/>
</dbReference>
<accession>A0A2H5PZW1</accession>
<dbReference type="Proteomes" id="UP000236630">
    <property type="component" value="Unassembled WGS sequence"/>
</dbReference>
<name>A0A2H5PZW1_CITUN</name>
<gene>
    <name evidence="2" type="ORF">CUMW_183250</name>
</gene>
<evidence type="ECO:0000313" key="3">
    <source>
        <dbReference type="Proteomes" id="UP000236630"/>
    </source>
</evidence>
<comment type="caution">
    <text evidence="2">The sequence shown here is derived from an EMBL/GenBank/DDBJ whole genome shotgun (WGS) entry which is preliminary data.</text>
</comment>
<evidence type="ECO:0000256" key="1">
    <source>
        <dbReference type="SAM" id="MobiDB-lite"/>
    </source>
</evidence>
<keyword evidence="3" id="KW-1185">Reference proteome</keyword>
<feature type="region of interest" description="Disordered" evidence="1">
    <location>
        <begin position="24"/>
        <end position="43"/>
    </location>
</feature>
<dbReference type="AlphaFoldDB" id="A0A2H5PZW1"/>
<protein>
    <recommendedName>
        <fullName evidence="4">RNase H type-1 domain-containing protein</fullName>
    </recommendedName>
</protein>
<feature type="compositionally biased region" description="Polar residues" evidence="1">
    <location>
        <begin position="25"/>
        <end position="40"/>
    </location>
</feature>
<sequence>MEEDPQISVGRAEDVVESYKRIQVPKNQSTSKHQSSNQQVWLPPPDGWYKMNVDVAIKDQNQIEGLEVVVRDFKGKVVAIAVQRIIYNGNVDHMEVEAVNYGI</sequence>
<reference evidence="2 3" key="1">
    <citation type="journal article" date="2017" name="Front. Genet.">
        <title>Draft sequencing of the heterozygous diploid genome of Satsuma (Citrus unshiu Marc.) using a hybrid assembly approach.</title>
        <authorList>
            <person name="Shimizu T."/>
            <person name="Tanizawa Y."/>
            <person name="Mochizuki T."/>
            <person name="Nagasaki H."/>
            <person name="Yoshioka T."/>
            <person name="Toyoda A."/>
            <person name="Fujiyama A."/>
            <person name="Kaminuma E."/>
            <person name="Nakamura Y."/>
        </authorList>
    </citation>
    <scope>NUCLEOTIDE SEQUENCE [LARGE SCALE GENOMIC DNA]</scope>
    <source>
        <strain evidence="3">cv. Miyagawa wase</strain>
    </source>
</reference>
<dbReference type="InterPro" id="IPR053151">
    <property type="entry name" value="RNase_H-like"/>
</dbReference>
<evidence type="ECO:0008006" key="4">
    <source>
        <dbReference type="Google" id="ProtNLM"/>
    </source>
</evidence>
<dbReference type="STRING" id="55188.A0A2H5PZW1"/>
<dbReference type="PANTHER" id="PTHR47723">
    <property type="entry name" value="OS05G0353850 PROTEIN"/>
    <property type="match status" value="1"/>
</dbReference>
<organism evidence="2 3">
    <name type="scientific">Citrus unshiu</name>
    <name type="common">Satsuma mandarin</name>
    <name type="synonym">Citrus nobilis var. unshiu</name>
    <dbReference type="NCBI Taxonomy" id="55188"/>
    <lineage>
        <taxon>Eukaryota</taxon>
        <taxon>Viridiplantae</taxon>
        <taxon>Streptophyta</taxon>
        <taxon>Embryophyta</taxon>
        <taxon>Tracheophyta</taxon>
        <taxon>Spermatophyta</taxon>
        <taxon>Magnoliopsida</taxon>
        <taxon>eudicotyledons</taxon>
        <taxon>Gunneridae</taxon>
        <taxon>Pentapetalae</taxon>
        <taxon>rosids</taxon>
        <taxon>malvids</taxon>
        <taxon>Sapindales</taxon>
        <taxon>Rutaceae</taxon>
        <taxon>Aurantioideae</taxon>
        <taxon>Citrus</taxon>
    </lineage>
</organism>
<evidence type="ECO:0000313" key="2">
    <source>
        <dbReference type="EMBL" id="GAY57936.1"/>
    </source>
</evidence>
<proteinExistence type="predicted"/>
<dbReference type="EMBL" id="BDQV01000172">
    <property type="protein sequence ID" value="GAY57936.1"/>
    <property type="molecule type" value="Genomic_DNA"/>
</dbReference>